<keyword evidence="2" id="KW-1185">Reference proteome</keyword>
<evidence type="ECO:0000313" key="1">
    <source>
        <dbReference type="EMBL" id="KAI4325539.1"/>
    </source>
</evidence>
<reference evidence="2" key="1">
    <citation type="journal article" date="2023" name="Front. Plant Sci.">
        <title>Chromosomal-level genome assembly of Melastoma candidum provides insights into trichome evolution.</title>
        <authorList>
            <person name="Zhong Y."/>
            <person name="Wu W."/>
            <person name="Sun C."/>
            <person name="Zou P."/>
            <person name="Liu Y."/>
            <person name="Dai S."/>
            <person name="Zhou R."/>
        </authorList>
    </citation>
    <scope>NUCLEOTIDE SEQUENCE [LARGE SCALE GENOMIC DNA]</scope>
</reference>
<comment type="caution">
    <text evidence="1">The sequence shown here is derived from an EMBL/GenBank/DDBJ whole genome shotgun (WGS) entry which is preliminary data.</text>
</comment>
<dbReference type="Proteomes" id="UP001057402">
    <property type="component" value="Chromosome 9"/>
</dbReference>
<protein>
    <submittedName>
        <fullName evidence="1">Uncharacterized protein</fullName>
    </submittedName>
</protein>
<organism evidence="1 2">
    <name type="scientific">Melastoma candidum</name>
    <dbReference type="NCBI Taxonomy" id="119954"/>
    <lineage>
        <taxon>Eukaryota</taxon>
        <taxon>Viridiplantae</taxon>
        <taxon>Streptophyta</taxon>
        <taxon>Embryophyta</taxon>
        <taxon>Tracheophyta</taxon>
        <taxon>Spermatophyta</taxon>
        <taxon>Magnoliopsida</taxon>
        <taxon>eudicotyledons</taxon>
        <taxon>Gunneridae</taxon>
        <taxon>Pentapetalae</taxon>
        <taxon>rosids</taxon>
        <taxon>malvids</taxon>
        <taxon>Myrtales</taxon>
        <taxon>Melastomataceae</taxon>
        <taxon>Melastomatoideae</taxon>
        <taxon>Melastomateae</taxon>
        <taxon>Melastoma</taxon>
    </lineage>
</organism>
<name>A0ACB9MQ92_9MYRT</name>
<evidence type="ECO:0000313" key="2">
    <source>
        <dbReference type="Proteomes" id="UP001057402"/>
    </source>
</evidence>
<proteinExistence type="predicted"/>
<accession>A0ACB9MQ92</accession>
<dbReference type="EMBL" id="CM042888">
    <property type="protein sequence ID" value="KAI4325539.1"/>
    <property type="molecule type" value="Genomic_DNA"/>
</dbReference>
<gene>
    <name evidence="1" type="ORF">MLD38_030924</name>
</gene>
<sequence length="174" mass="19782">MSATLINGQAFGDVSLASARPLHRSRRSCRRLVPHRPRRPDPRPHRTRDLASRLQLLACQLSSPLDPRPTIRIPAYSCSSRCVSRPAFLGSDLHSLEVSALAELEPSHFQTKQLGFSPRQEVSRDMPCEQSRRTSRSLKQVLWELIKIIKPEAVHQLNCRKAAVEIREDRGIKH</sequence>